<keyword evidence="8" id="KW-1133">Transmembrane helix</keyword>
<dbReference type="PROSITE" id="PS00107">
    <property type="entry name" value="PROTEIN_KINASE_ATP"/>
    <property type="match status" value="1"/>
</dbReference>
<evidence type="ECO:0000313" key="11">
    <source>
        <dbReference type="EMBL" id="JAT72773.1"/>
    </source>
</evidence>
<feature type="chain" id="PRO_5008901339" description="Protein kinase domain-containing protein" evidence="9">
    <location>
        <begin position="22"/>
        <end position="793"/>
    </location>
</feature>
<dbReference type="SUPFAM" id="SSF56112">
    <property type="entry name" value="Protein kinase-like (PK-like)"/>
    <property type="match status" value="1"/>
</dbReference>
<keyword evidence="4" id="KW-0418">Kinase</keyword>
<keyword evidence="9" id="KW-0732">Signal</keyword>
<proteinExistence type="predicted"/>
<evidence type="ECO:0000256" key="3">
    <source>
        <dbReference type="ARBA" id="ARBA00022741"/>
    </source>
</evidence>
<feature type="region of interest" description="Disordered" evidence="7">
    <location>
        <begin position="321"/>
        <end position="365"/>
    </location>
</feature>
<keyword evidence="3 6" id="KW-0547">Nucleotide-binding</keyword>
<dbReference type="InterPro" id="IPR017441">
    <property type="entry name" value="Protein_kinase_ATP_BS"/>
</dbReference>
<dbReference type="Pfam" id="PF07714">
    <property type="entry name" value="PK_Tyr_Ser-Thr"/>
    <property type="match status" value="1"/>
</dbReference>
<evidence type="ECO:0000256" key="2">
    <source>
        <dbReference type="ARBA" id="ARBA00022679"/>
    </source>
</evidence>
<evidence type="ECO:0000256" key="4">
    <source>
        <dbReference type="ARBA" id="ARBA00022777"/>
    </source>
</evidence>
<dbReference type="AlphaFoldDB" id="A0A1D2A1G2"/>
<dbReference type="InterPro" id="IPR008271">
    <property type="entry name" value="Ser/Thr_kinase_AS"/>
</dbReference>
<feature type="region of interest" description="Disordered" evidence="7">
    <location>
        <begin position="697"/>
        <end position="732"/>
    </location>
</feature>
<dbReference type="InterPro" id="IPR000719">
    <property type="entry name" value="Prot_kinase_dom"/>
</dbReference>
<dbReference type="PRINTS" id="PR00109">
    <property type="entry name" value="TYRKINASE"/>
</dbReference>
<feature type="region of interest" description="Disordered" evidence="7">
    <location>
        <begin position="380"/>
        <end position="403"/>
    </location>
</feature>
<dbReference type="FunFam" id="3.30.200.20:FF:000180">
    <property type="entry name" value="serine/threonine-protein kinase STY46-like"/>
    <property type="match status" value="1"/>
</dbReference>
<name>A0A1D2A1G2_AUXPR</name>
<evidence type="ECO:0000256" key="6">
    <source>
        <dbReference type="PROSITE-ProRule" id="PRU10141"/>
    </source>
</evidence>
<dbReference type="CDD" id="cd13999">
    <property type="entry name" value="STKc_MAP3K-like"/>
    <property type="match status" value="1"/>
</dbReference>
<evidence type="ECO:0000256" key="1">
    <source>
        <dbReference type="ARBA" id="ARBA00022527"/>
    </source>
</evidence>
<keyword evidence="8" id="KW-0812">Transmembrane</keyword>
<keyword evidence="8" id="KW-0472">Membrane</keyword>
<dbReference type="PANTHER" id="PTHR44329">
    <property type="entry name" value="SERINE/THREONINE-PROTEIN KINASE TNNI3K-RELATED"/>
    <property type="match status" value="1"/>
</dbReference>
<feature type="region of interest" description="Disordered" evidence="7">
    <location>
        <begin position="230"/>
        <end position="274"/>
    </location>
</feature>
<gene>
    <name evidence="11" type="ORF">g.52581</name>
</gene>
<dbReference type="InterPro" id="IPR011009">
    <property type="entry name" value="Kinase-like_dom_sf"/>
</dbReference>
<evidence type="ECO:0000256" key="8">
    <source>
        <dbReference type="SAM" id="Phobius"/>
    </source>
</evidence>
<reference evidence="11" key="1">
    <citation type="submission" date="2015-08" db="EMBL/GenBank/DDBJ databases">
        <authorList>
            <person name="Babu N.S."/>
            <person name="Beckwith C.J."/>
            <person name="Beseler K.G."/>
            <person name="Brison A."/>
            <person name="Carone J.V."/>
            <person name="Caskin T.P."/>
            <person name="Diamond M."/>
            <person name="Durham M.E."/>
            <person name="Foxe J.M."/>
            <person name="Go M."/>
            <person name="Henderson B.A."/>
            <person name="Jones I.B."/>
            <person name="McGettigan J.A."/>
            <person name="Micheletti S.J."/>
            <person name="Nasrallah M.E."/>
            <person name="Ortiz D."/>
            <person name="Piller C.R."/>
            <person name="Privatt S.R."/>
            <person name="Schneider S.L."/>
            <person name="Sharp S."/>
            <person name="Smith T.C."/>
            <person name="Stanton J.D."/>
            <person name="Ullery H.E."/>
            <person name="Wilson R.J."/>
            <person name="Serrano M.G."/>
            <person name="Buck G."/>
            <person name="Lee V."/>
            <person name="Wang Y."/>
            <person name="Carvalho R."/>
            <person name="Voegtly L."/>
            <person name="Shi R."/>
            <person name="Duckworth R."/>
            <person name="Johnson A."/>
            <person name="Loviza R."/>
            <person name="Walstead R."/>
            <person name="Shah Z."/>
            <person name="Kiflezghi M."/>
            <person name="Wade K."/>
            <person name="Ball S.L."/>
            <person name="Bradley K.W."/>
            <person name="Asai D.J."/>
            <person name="Bowman C.A."/>
            <person name="Russell D.A."/>
            <person name="Pope W.H."/>
            <person name="Jacobs-Sera D."/>
            <person name="Hendrix R.W."/>
            <person name="Hatfull G.F."/>
        </authorList>
    </citation>
    <scope>NUCLEOTIDE SEQUENCE</scope>
</reference>
<dbReference type="PROSITE" id="PS00108">
    <property type="entry name" value="PROTEIN_KINASE_ST"/>
    <property type="match status" value="1"/>
</dbReference>
<dbReference type="InterPro" id="IPR051681">
    <property type="entry name" value="Ser/Thr_Kinases-Pseudokinases"/>
</dbReference>
<dbReference type="GO" id="GO:0005524">
    <property type="term" value="F:ATP binding"/>
    <property type="evidence" value="ECO:0007669"/>
    <property type="project" value="UniProtKB-UniRule"/>
</dbReference>
<feature type="transmembrane region" description="Helical" evidence="8">
    <location>
        <begin position="282"/>
        <end position="307"/>
    </location>
</feature>
<keyword evidence="2" id="KW-0808">Transferase</keyword>
<evidence type="ECO:0000259" key="10">
    <source>
        <dbReference type="PROSITE" id="PS50011"/>
    </source>
</evidence>
<evidence type="ECO:0000256" key="5">
    <source>
        <dbReference type="ARBA" id="ARBA00022840"/>
    </source>
</evidence>
<feature type="compositionally biased region" description="Low complexity" evidence="7">
    <location>
        <begin position="697"/>
        <end position="719"/>
    </location>
</feature>
<dbReference type="SMART" id="SM00220">
    <property type="entry name" value="S_TKc"/>
    <property type="match status" value="1"/>
</dbReference>
<feature type="binding site" evidence="6">
    <location>
        <position position="452"/>
    </location>
    <ligand>
        <name>ATP</name>
        <dbReference type="ChEBI" id="CHEBI:30616"/>
    </ligand>
</feature>
<dbReference type="Gene3D" id="3.30.200.20">
    <property type="entry name" value="Phosphorylase Kinase, domain 1"/>
    <property type="match status" value="1"/>
</dbReference>
<organism evidence="11">
    <name type="scientific">Auxenochlorella protothecoides</name>
    <name type="common">Green microalga</name>
    <name type="synonym">Chlorella protothecoides</name>
    <dbReference type="NCBI Taxonomy" id="3075"/>
    <lineage>
        <taxon>Eukaryota</taxon>
        <taxon>Viridiplantae</taxon>
        <taxon>Chlorophyta</taxon>
        <taxon>core chlorophytes</taxon>
        <taxon>Trebouxiophyceae</taxon>
        <taxon>Chlorellales</taxon>
        <taxon>Chlorellaceae</taxon>
        <taxon>Auxenochlorella</taxon>
    </lineage>
</organism>
<dbReference type="InterPro" id="IPR001245">
    <property type="entry name" value="Ser-Thr/Tyr_kinase_cat_dom"/>
</dbReference>
<keyword evidence="5 6" id="KW-0067">ATP-binding</keyword>
<dbReference type="GO" id="GO:0004674">
    <property type="term" value="F:protein serine/threonine kinase activity"/>
    <property type="evidence" value="ECO:0007669"/>
    <property type="project" value="UniProtKB-KW"/>
</dbReference>
<feature type="compositionally biased region" description="Polar residues" evidence="7">
    <location>
        <begin position="380"/>
        <end position="389"/>
    </location>
</feature>
<protein>
    <recommendedName>
        <fullName evidence="10">Protein kinase domain-containing protein</fullName>
    </recommendedName>
</protein>
<feature type="compositionally biased region" description="Polar residues" evidence="7">
    <location>
        <begin position="749"/>
        <end position="770"/>
    </location>
</feature>
<evidence type="ECO:0000256" key="7">
    <source>
        <dbReference type="SAM" id="MobiDB-lite"/>
    </source>
</evidence>
<feature type="region of interest" description="Disordered" evidence="7">
    <location>
        <begin position="747"/>
        <end position="774"/>
    </location>
</feature>
<accession>A0A1D2A1G2</accession>
<keyword evidence="1" id="KW-0723">Serine/threonine-protein kinase</keyword>
<dbReference type="PROSITE" id="PS50011">
    <property type="entry name" value="PROTEIN_KINASE_DOM"/>
    <property type="match status" value="1"/>
</dbReference>
<feature type="compositionally biased region" description="Low complexity" evidence="7">
    <location>
        <begin position="230"/>
        <end position="243"/>
    </location>
</feature>
<feature type="domain" description="Protein kinase" evidence="10">
    <location>
        <begin position="425"/>
        <end position="690"/>
    </location>
</feature>
<feature type="compositionally biased region" description="Pro residues" evidence="7">
    <location>
        <begin position="258"/>
        <end position="272"/>
    </location>
</feature>
<dbReference type="EMBL" id="GDKF01005849">
    <property type="protein sequence ID" value="JAT72773.1"/>
    <property type="molecule type" value="Transcribed_RNA"/>
</dbReference>
<evidence type="ECO:0000256" key="9">
    <source>
        <dbReference type="SAM" id="SignalP"/>
    </source>
</evidence>
<feature type="signal peptide" evidence="9">
    <location>
        <begin position="1"/>
        <end position="21"/>
    </location>
</feature>
<sequence>MSWRSLLFAALLTVCIVASSSQETGLNADWEDDYLEERGTGPNPRRLLASASTLPTCEADIFYNVVELNPPSNFSAVVSITNNREVSMSHWQLVWTYDTFSHVLLSTTDGAIALTAGSPGGAPVRLVDTFTTDGIAPGGGAYAFLTVGQFVPSGLYPDDSLLVNSVNLNGLDCSRVLPDPGLTLGCSQDDDGSSGGTVAQGGCRAVYCCGYVLSTPAALPPATENGGAVPAAPPIAGTPTAPIESTGDTDTVYAANGPPAPPEAAPAPPTAAPAPAKGGVSLGMVVGLVVGVVLGLSALVGGSWLFFARRRAQRLAAAEAAAAGTARKDTAPDRGPLARTHDSLPWQGEGSGWQDSPGSAMPLTSHGTLSQALSVNSGATLTLPNLQPSGGSGSVPSALERGPSDAGAAVAELGRLKSADLATQVTLHDQLGSGAFGVVYRAEWNGHPVAVKVLQMTCRTHSSRELDSFKREVEVLSTLKHPHIVSFLAACTVPPNICIIEELATGGSLHARLHGKPGARKRRPLPYHELLGIAAGIADAMVYLHPKVVHRDLKSQNVLLDAEGRALVCDFGIAKFKDRTFVSTANGQAGTPAYMAPEMFDGAGITEKVDVFAFGVLLWEMLTGDVPWSHVPSPMQIIYCVGVMGQRLPLPPACPPVLRALIEACWAETPEQRPSFTTVLAELRGEAAALTSLPAALSDDGGGSWSDAESDASSSSCRAGEGRGQPPAGPLSTVGLQVKALRAKHAAASSGSEASPFASMSNVPFGTSTGLVGEELNVRSRIPSAMVDGGAGA</sequence>
<dbReference type="Gene3D" id="1.10.510.10">
    <property type="entry name" value="Transferase(Phosphotransferase) domain 1"/>
    <property type="match status" value="1"/>
</dbReference>